<accession>A0A1I4U480</accession>
<sequence>MASRVSTGFHRIGLVLAAPLAVLSLGLLAAQWQNPTGGYKPHVRDEGMMAWKPERSDLITRSLRLKQEEVGAEAPPGFIIIGKTLRKEKAPTGVQAGAFNDLVMGVPEWVVFQLRDGREVSIGTTDENVAFNAATDFLYREDQAGRPFTDKDKVSSNGVRIAFLNPFNQFQTEPWPIARPADTPRSMDWFLAALAMGAAVTVYLSARALGWIVDGFAKPAG</sequence>
<organism evidence="2 3">
    <name type="scientific">Methylobacterium pseudosasicola</name>
    <dbReference type="NCBI Taxonomy" id="582667"/>
    <lineage>
        <taxon>Bacteria</taxon>
        <taxon>Pseudomonadati</taxon>
        <taxon>Pseudomonadota</taxon>
        <taxon>Alphaproteobacteria</taxon>
        <taxon>Hyphomicrobiales</taxon>
        <taxon>Methylobacteriaceae</taxon>
        <taxon>Methylobacterium</taxon>
    </lineage>
</organism>
<protein>
    <submittedName>
        <fullName evidence="2">Uncharacterized protein</fullName>
    </submittedName>
</protein>
<keyword evidence="1" id="KW-0812">Transmembrane</keyword>
<evidence type="ECO:0000256" key="1">
    <source>
        <dbReference type="SAM" id="Phobius"/>
    </source>
</evidence>
<gene>
    <name evidence="2" type="ORF">SAMN05192568_10637</name>
</gene>
<evidence type="ECO:0000313" key="2">
    <source>
        <dbReference type="EMBL" id="SFM83818.1"/>
    </source>
</evidence>
<name>A0A1I4U480_9HYPH</name>
<reference evidence="3" key="1">
    <citation type="submission" date="2016-10" db="EMBL/GenBank/DDBJ databases">
        <authorList>
            <person name="Varghese N."/>
            <person name="Submissions S."/>
        </authorList>
    </citation>
    <scope>NUCLEOTIDE SEQUENCE [LARGE SCALE GENOMIC DNA]</scope>
    <source>
        <strain evidence="3">BL36</strain>
    </source>
</reference>
<evidence type="ECO:0000313" key="3">
    <source>
        <dbReference type="Proteomes" id="UP000199048"/>
    </source>
</evidence>
<dbReference type="AlphaFoldDB" id="A0A1I4U480"/>
<dbReference type="Proteomes" id="UP000199048">
    <property type="component" value="Unassembled WGS sequence"/>
</dbReference>
<keyword evidence="1" id="KW-0472">Membrane</keyword>
<feature type="transmembrane region" description="Helical" evidence="1">
    <location>
        <begin position="189"/>
        <end position="213"/>
    </location>
</feature>
<dbReference type="RefSeq" id="WP_139234282.1">
    <property type="nucleotide sequence ID" value="NZ_FOTK01000063.1"/>
</dbReference>
<keyword evidence="3" id="KW-1185">Reference proteome</keyword>
<proteinExistence type="predicted"/>
<dbReference type="EMBL" id="FOTK01000063">
    <property type="protein sequence ID" value="SFM83818.1"/>
    <property type="molecule type" value="Genomic_DNA"/>
</dbReference>
<keyword evidence="1" id="KW-1133">Transmembrane helix</keyword>